<sequence>MRPSIDDDRLDYKPTWARECAEDPEVDLNLAEISVLHFSDVEELAELRPPCAKFNQSICLSQATCPSPHVCSRCFSAEHPAFLCADKSDRTRSRTRKEKIWCENVSYTPCARISLYAEPLPRPPPRSKLPPDLVRVVDEHPELFKIVTSIDVDTLEALLSTHPNRPHVESVIFSLREGFWPYAGLPKQLPDESWRQRRYYGPKQDFLVKYVEKEIVSQRFSRPFGRRLLKGMAAMPIHVARGQSGKLRLIYDHSSGENSLNSLIPKSERSAAIDRIDALIRILRNRELDPTKVTLFKSDVSHAFRILPMSPYWQALQAVKINDQYYIDRCNTFGNAASQRLFCAFYSLVLWIAENVWRLPDICCYVDDNFSWDFASRMKDYNGKRYSKGLPEKQARLLELWDLVGIPHAPKKQEFGSILSIVGFRVDLKRMRVAASEDRLKRIIGTISEFRSSSAMTLHECQKFAGSINWIFEVNPLLRPGIDSLHREMANADQSNGSAQVEMTKRIVFDLQWLSDLLQESKGIHFTSTISWGPDQASQTAYVCASSEGFGIWFPSNKQAFYHRYQRPVSASFVSDIHIFAIVCAIDRAVKSWNINLEGRPGRFSILTLDKPTVAVFGQLRARDELRDTLLLALELLVGADIDFLVSQLGKQGDFAFVSRLSHESKDVLDTLYSDMSITIRELNIPTELARRAGWKTYPRKRRISSRSKSISAVSHLRCLDFHVLYKAGYRGAVIDKDNCLTIPYEDSLVPELKEAWEECKTVFGAENILVAESVSHHLGVPVLRHGTMKPGYACISAIRTYFASLPQPIPDSALFIAGDRIFTDVILANRMCRYTRYFPRRPAVDSVQQDKMNGASWETLSENGRQGPLSIHVERIWQKDSNAMRYLESKLVGLVRQWNSVEVEDAHKLFVRS</sequence>
<evidence type="ECO:0008006" key="3">
    <source>
        <dbReference type="Google" id="ProtNLM"/>
    </source>
</evidence>
<proteinExistence type="predicted"/>
<accession>A0A9Q5I4K6</accession>
<dbReference type="Proteomes" id="UP000757232">
    <property type="component" value="Unassembled WGS sequence"/>
</dbReference>
<reference evidence="1" key="1">
    <citation type="submission" date="2016-06" db="EMBL/GenBank/DDBJ databases">
        <title>Draft Genome sequence of the fungus Inonotus baumii.</title>
        <authorList>
            <person name="Zhu H."/>
            <person name="Lin W."/>
        </authorList>
    </citation>
    <scope>NUCLEOTIDE SEQUENCE</scope>
    <source>
        <strain evidence="1">821</strain>
    </source>
</reference>
<dbReference type="InterPro" id="IPR052055">
    <property type="entry name" value="Hepadnavirus_pol/RT"/>
</dbReference>
<gene>
    <name evidence="1" type="ORF">A7U60_g1107</name>
</gene>
<evidence type="ECO:0000313" key="2">
    <source>
        <dbReference type="Proteomes" id="UP000757232"/>
    </source>
</evidence>
<dbReference type="AlphaFoldDB" id="A0A9Q5I4K6"/>
<evidence type="ECO:0000313" key="1">
    <source>
        <dbReference type="EMBL" id="OCB91646.1"/>
    </source>
</evidence>
<dbReference type="GO" id="GO:0008962">
    <property type="term" value="F:phosphatidylglycerophosphatase activity"/>
    <property type="evidence" value="ECO:0007669"/>
    <property type="project" value="InterPro"/>
</dbReference>
<dbReference type="Pfam" id="PF09419">
    <property type="entry name" value="PGP_phosphatase"/>
    <property type="match status" value="1"/>
</dbReference>
<dbReference type="PANTHER" id="PTHR33050:SF7">
    <property type="entry name" value="RIBONUCLEASE H"/>
    <property type="match status" value="1"/>
</dbReference>
<protein>
    <recommendedName>
        <fullName evidence="3">Reverse transcriptase domain-containing protein</fullName>
    </recommendedName>
</protein>
<dbReference type="InterPro" id="IPR027706">
    <property type="entry name" value="PGP_Pase"/>
</dbReference>
<comment type="caution">
    <text evidence="1">The sequence shown here is derived from an EMBL/GenBank/DDBJ whole genome shotgun (WGS) entry which is preliminary data.</text>
</comment>
<keyword evidence="2" id="KW-1185">Reference proteome</keyword>
<name>A0A9Q5I4K6_SANBA</name>
<dbReference type="SUPFAM" id="SSF56672">
    <property type="entry name" value="DNA/RNA polymerases"/>
    <property type="match status" value="1"/>
</dbReference>
<dbReference type="PANTHER" id="PTHR33050">
    <property type="entry name" value="REVERSE TRANSCRIPTASE DOMAIN-CONTAINING PROTEIN"/>
    <property type="match status" value="1"/>
</dbReference>
<dbReference type="OrthoDB" id="198652at2759"/>
<dbReference type="EMBL" id="LNZH02000076">
    <property type="protein sequence ID" value="OCB91646.1"/>
    <property type="molecule type" value="Genomic_DNA"/>
</dbReference>
<organism evidence="1 2">
    <name type="scientific">Sanghuangporus baumii</name>
    <name type="common">Phellinus baumii</name>
    <dbReference type="NCBI Taxonomy" id="108892"/>
    <lineage>
        <taxon>Eukaryota</taxon>
        <taxon>Fungi</taxon>
        <taxon>Dikarya</taxon>
        <taxon>Basidiomycota</taxon>
        <taxon>Agaricomycotina</taxon>
        <taxon>Agaricomycetes</taxon>
        <taxon>Hymenochaetales</taxon>
        <taxon>Hymenochaetaceae</taxon>
        <taxon>Sanghuangporus</taxon>
    </lineage>
</organism>
<dbReference type="InterPro" id="IPR043502">
    <property type="entry name" value="DNA/RNA_pol_sf"/>
</dbReference>